<organism evidence="2 3">
    <name type="scientific">Streptomyces hoynatensis</name>
    <dbReference type="NCBI Taxonomy" id="1141874"/>
    <lineage>
        <taxon>Bacteria</taxon>
        <taxon>Bacillati</taxon>
        <taxon>Actinomycetota</taxon>
        <taxon>Actinomycetes</taxon>
        <taxon>Kitasatosporales</taxon>
        <taxon>Streptomycetaceae</taxon>
        <taxon>Streptomyces</taxon>
    </lineage>
</organism>
<proteinExistence type="predicted"/>
<protein>
    <submittedName>
        <fullName evidence="2">GNAT family N-acetyltransferase</fullName>
    </submittedName>
</protein>
<dbReference type="EMBL" id="RBAL01000023">
    <property type="protein sequence ID" value="RKN37626.1"/>
    <property type="molecule type" value="Genomic_DNA"/>
</dbReference>
<dbReference type="InterPro" id="IPR016181">
    <property type="entry name" value="Acyl_CoA_acyltransferase"/>
</dbReference>
<keyword evidence="2" id="KW-0808">Transferase</keyword>
<dbReference type="SUPFAM" id="SSF55729">
    <property type="entry name" value="Acyl-CoA N-acyltransferases (Nat)"/>
    <property type="match status" value="1"/>
</dbReference>
<dbReference type="PANTHER" id="PTHR13170:SF16">
    <property type="entry name" value="PROTEIN O-GLCNACASE"/>
    <property type="match status" value="1"/>
</dbReference>
<dbReference type="InterPro" id="IPR051822">
    <property type="entry name" value="Glycosyl_Hydrolase_84"/>
</dbReference>
<dbReference type="InterPro" id="IPR000182">
    <property type="entry name" value="GNAT_dom"/>
</dbReference>
<feature type="domain" description="N-acetyltransferase" evidence="1">
    <location>
        <begin position="20"/>
        <end position="221"/>
    </location>
</feature>
<sequence>MNETPAIPATAPAPATPDSVVVRRYRSEDAWALDDVCIRTGHLGGDARGHLPEPEILPVLFAAPYAAHDPDLVFVADDGERPIGYLVGTADSPAYFAWFRREWLPTVAARFPSPDAEPGVGDANLRDLLHHPERMLHPEIAAAYPAHLHIDLLPQGQRRGLGRALMEAYFAALRERGVPGVHLSMVAANTNARAFYHHIGFHDLGPAPDTDEVIYLGLHLT</sequence>
<dbReference type="Pfam" id="PF00583">
    <property type="entry name" value="Acetyltransf_1"/>
    <property type="match status" value="1"/>
</dbReference>
<dbReference type="Proteomes" id="UP000272474">
    <property type="component" value="Unassembled WGS sequence"/>
</dbReference>
<evidence type="ECO:0000259" key="1">
    <source>
        <dbReference type="PROSITE" id="PS51186"/>
    </source>
</evidence>
<evidence type="ECO:0000313" key="3">
    <source>
        <dbReference type="Proteomes" id="UP000272474"/>
    </source>
</evidence>
<dbReference type="RefSeq" id="WP_120684412.1">
    <property type="nucleotide sequence ID" value="NZ_RBAL01000023.1"/>
</dbReference>
<dbReference type="Gene3D" id="3.40.630.30">
    <property type="match status" value="1"/>
</dbReference>
<accession>A0A3A9YQV1</accession>
<keyword evidence="3" id="KW-1185">Reference proteome</keyword>
<comment type="caution">
    <text evidence="2">The sequence shown here is derived from an EMBL/GenBank/DDBJ whole genome shotgun (WGS) entry which is preliminary data.</text>
</comment>
<reference evidence="2 3" key="1">
    <citation type="journal article" date="2014" name="Int. J. Syst. Evol. Microbiol.">
        <title>Streptomyces hoynatensis sp. nov., isolated from deep marine sediment.</title>
        <authorList>
            <person name="Veyisoglu A."/>
            <person name="Sahin N."/>
        </authorList>
    </citation>
    <scope>NUCLEOTIDE SEQUENCE [LARGE SCALE GENOMIC DNA]</scope>
    <source>
        <strain evidence="2 3">KCTC 29097</strain>
    </source>
</reference>
<dbReference type="OrthoDB" id="8593648at2"/>
<dbReference type="CDD" id="cd04301">
    <property type="entry name" value="NAT_SF"/>
    <property type="match status" value="1"/>
</dbReference>
<name>A0A3A9YQV1_9ACTN</name>
<dbReference type="PROSITE" id="PS51186">
    <property type="entry name" value="GNAT"/>
    <property type="match status" value="1"/>
</dbReference>
<dbReference type="PANTHER" id="PTHR13170">
    <property type="entry name" value="O-GLCNACASE"/>
    <property type="match status" value="1"/>
</dbReference>
<evidence type="ECO:0000313" key="2">
    <source>
        <dbReference type="EMBL" id="RKN37626.1"/>
    </source>
</evidence>
<gene>
    <name evidence="2" type="ORF">D7294_27185</name>
</gene>
<dbReference type="GO" id="GO:0016747">
    <property type="term" value="F:acyltransferase activity, transferring groups other than amino-acyl groups"/>
    <property type="evidence" value="ECO:0007669"/>
    <property type="project" value="InterPro"/>
</dbReference>
<dbReference type="AlphaFoldDB" id="A0A3A9YQV1"/>